<accession>A0ABP9ER68</accession>
<proteinExistence type="predicted"/>
<name>A0ABP9ER68_9GAMM</name>
<comment type="caution">
    <text evidence="2">The sequence shown here is derived from an EMBL/GenBank/DDBJ whole genome shotgun (WGS) entry which is preliminary data.</text>
</comment>
<keyword evidence="3" id="KW-1185">Reference proteome</keyword>
<gene>
    <name evidence="2" type="ORF">GCM10023333_17250</name>
</gene>
<sequence length="69" mass="7776">MSHNPLTAPILCMLLLVISIPTARQFQRWQVLSQAQLDSFFPIALLGITLSTIWAACLLYEALRPPREP</sequence>
<dbReference type="Proteomes" id="UP001499988">
    <property type="component" value="Unassembled WGS sequence"/>
</dbReference>
<keyword evidence="1" id="KW-1133">Transmembrane helix</keyword>
<evidence type="ECO:0000313" key="3">
    <source>
        <dbReference type="Proteomes" id="UP001499988"/>
    </source>
</evidence>
<evidence type="ECO:0000256" key="1">
    <source>
        <dbReference type="SAM" id="Phobius"/>
    </source>
</evidence>
<dbReference type="EMBL" id="BAABJZ010000024">
    <property type="protein sequence ID" value="GAA4883553.1"/>
    <property type="molecule type" value="Genomic_DNA"/>
</dbReference>
<organism evidence="2 3">
    <name type="scientific">Ferrimonas pelagia</name>
    <dbReference type="NCBI Taxonomy" id="1177826"/>
    <lineage>
        <taxon>Bacteria</taxon>
        <taxon>Pseudomonadati</taxon>
        <taxon>Pseudomonadota</taxon>
        <taxon>Gammaproteobacteria</taxon>
        <taxon>Alteromonadales</taxon>
        <taxon>Ferrimonadaceae</taxon>
        <taxon>Ferrimonas</taxon>
    </lineage>
</organism>
<dbReference type="RefSeq" id="WP_345334955.1">
    <property type="nucleotide sequence ID" value="NZ_BAABJZ010000024.1"/>
</dbReference>
<reference evidence="3" key="1">
    <citation type="journal article" date="2019" name="Int. J. Syst. Evol. Microbiol.">
        <title>The Global Catalogue of Microorganisms (GCM) 10K type strain sequencing project: providing services to taxonomists for standard genome sequencing and annotation.</title>
        <authorList>
            <consortium name="The Broad Institute Genomics Platform"/>
            <consortium name="The Broad Institute Genome Sequencing Center for Infectious Disease"/>
            <person name="Wu L."/>
            <person name="Ma J."/>
        </authorList>
    </citation>
    <scope>NUCLEOTIDE SEQUENCE [LARGE SCALE GENOMIC DNA]</scope>
    <source>
        <strain evidence="3">JCM 18401</strain>
    </source>
</reference>
<feature type="transmembrane region" description="Helical" evidence="1">
    <location>
        <begin position="41"/>
        <end position="63"/>
    </location>
</feature>
<protein>
    <submittedName>
        <fullName evidence="2">Uncharacterized protein</fullName>
    </submittedName>
</protein>
<evidence type="ECO:0000313" key="2">
    <source>
        <dbReference type="EMBL" id="GAA4883553.1"/>
    </source>
</evidence>
<keyword evidence="1" id="KW-0812">Transmembrane</keyword>
<keyword evidence="1" id="KW-0472">Membrane</keyword>